<protein>
    <recommendedName>
        <fullName evidence="2">Mab-21-like HhH/H2TH-like domain-containing protein</fullName>
    </recommendedName>
</protein>
<proteinExistence type="inferred from homology"/>
<dbReference type="OrthoDB" id="6080743at2759"/>
<reference evidence="3" key="1">
    <citation type="submission" date="2018-11" db="EMBL/GenBank/DDBJ databases">
        <authorList>
            <person name="Alioto T."/>
            <person name="Alioto T."/>
        </authorList>
    </citation>
    <scope>NUCLEOTIDE SEQUENCE</scope>
</reference>
<dbReference type="EMBL" id="UYJE01003819">
    <property type="protein sequence ID" value="VDI22649.1"/>
    <property type="molecule type" value="Genomic_DNA"/>
</dbReference>
<evidence type="ECO:0000256" key="1">
    <source>
        <dbReference type="ARBA" id="ARBA00008307"/>
    </source>
</evidence>
<evidence type="ECO:0000313" key="3">
    <source>
        <dbReference type="EMBL" id="VDI22649.1"/>
    </source>
</evidence>
<organism evidence="3 4">
    <name type="scientific">Mytilus galloprovincialis</name>
    <name type="common">Mediterranean mussel</name>
    <dbReference type="NCBI Taxonomy" id="29158"/>
    <lineage>
        <taxon>Eukaryota</taxon>
        <taxon>Metazoa</taxon>
        <taxon>Spiralia</taxon>
        <taxon>Lophotrochozoa</taxon>
        <taxon>Mollusca</taxon>
        <taxon>Bivalvia</taxon>
        <taxon>Autobranchia</taxon>
        <taxon>Pteriomorphia</taxon>
        <taxon>Mytilida</taxon>
        <taxon>Mytiloidea</taxon>
        <taxon>Mytilidae</taxon>
        <taxon>Mytilinae</taxon>
        <taxon>Mytilus</taxon>
    </lineage>
</organism>
<gene>
    <name evidence="3" type="ORF">MGAL_10B007554</name>
</gene>
<evidence type="ECO:0000259" key="2">
    <source>
        <dbReference type="Pfam" id="PF20266"/>
    </source>
</evidence>
<dbReference type="PANTHER" id="PTHR10656:SF42">
    <property type="entry name" value="CYCLIC GMP-AMP SYNTHASE-LIKE PROTEIN-RELATED"/>
    <property type="match status" value="1"/>
</dbReference>
<accession>A0A8B6DRR0</accession>
<dbReference type="Proteomes" id="UP000596742">
    <property type="component" value="Unassembled WGS sequence"/>
</dbReference>
<comment type="caution">
    <text evidence="3">The sequence shown here is derived from an EMBL/GenBank/DDBJ whole genome shotgun (WGS) entry which is preliminary data.</text>
</comment>
<name>A0A8B6DRR0_MYTGA</name>
<keyword evidence="4" id="KW-1185">Reference proteome</keyword>
<dbReference type="InterPro" id="IPR046906">
    <property type="entry name" value="Mab-21_HhH/H2TH-like"/>
</dbReference>
<dbReference type="AlphaFoldDB" id="A0A8B6DRR0"/>
<dbReference type="Pfam" id="PF20266">
    <property type="entry name" value="Mab-21_C"/>
    <property type="match status" value="1"/>
</dbReference>
<feature type="domain" description="Mab-21-like HhH/H2TH-like" evidence="2">
    <location>
        <begin position="14"/>
        <end position="93"/>
    </location>
</feature>
<comment type="similarity">
    <text evidence="1">Belongs to the mab-21 family.</text>
</comment>
<sequence>MKSLRELVWCPGDLTGNPDTSYHLKNILFLECERLPMDCQWEMELMGKRIINMCEQLLKHLSEKNLPQFFNRSINLFENIDNGARSHAARKIDKFLNDAKENL</sequence>
<dbReference type="PANTHER" id="PTHR10656">
    <property type="entry name" value="CELL FATE DETERMINING PROTEIN MAB21-RELATED"/>
    <property type="match status" value="1"/>
</dbReference>
<evidence type="ECO:0000313" key="4">
    <source>
        <dbReference type="Proteomes" id="UP000596742"/>
    </source>
</evidence>
<dbReference type="Gene3D" id="1.10.1410.40">
    <property type="match status" value="1"/>
</dbReference>